<proteinExistence type="predicted"/>
<dbReference type="InterPro" id="IPR025738">
    <property type="entry name" value="BatD"/>
</dbReference>
<evidence type="ECO:0000313" key="3">
    <source>
        <dbReference type="Proteomes" id="UP000594034"/>
    </source>
</evidence>
<dbReference type="PANTHER" id="PTHR40940">
    <property type="entry name" value="PROTEIN BATD-RELATED"/>
    <property type="match status" value="1"/>
</dbReference>
<dbReference type="PANTHER" id="PTHR40940:SF1">
    <property type="entry name" value="PROTEIN BATD"/>
    <property type="match status" value="1"/>
</dbReference>
<dbReference type="AlphaFoldDB" id="A0A5J6WXM2"/>
<reference evidence="2 3" key="1">
    <citation type="submission" date="2019-05" db="EMBL/GenBank/DDBJ databases">
        <title>OXA-830, a novel chromosomally encoded expanded-spectrum class D beta-lactamase in Aeromonas simiae.</title>
        <authorList>
            <person name="Zhou W."/>
            <person name="Chen Q."/>
        </authorList>
    </citation>
    <scope>NUCLEOTIDE SEQUENCE [LARGE SCALE GENOMIC DNA]</scope>
    <source>
        <strain evidence="2 3">A6</strain>
    </source>
</reference>
<protein>
    <submittedName>
        <fullName evidence="2">Protein BatD</fullName>
    </submittedName>
</protein>
<dbReference type="EMBL" id="CP040449">
    <property type="protein sequence ID" value="QFI54503.1"/>
    <property type="molecule type" value="Genomic_DNA"/>
</dbReference>
<organism evidence="2 3">
    <name type="scientific">Aeromonas simiae</name>
    <dbReference type="NCBI Taxonomy" id="218936"/>
    <lineage>
        <taxon>Bacteria</taxon>
        <taxon>Pseudomonadati</taxon>
        <taxon>Pseudomonadota</taxon>
        <taxon>Gammaproteobacteria</taxon>
        <taxon>Aeromonadales</taxon>
        <taxon>Aeromonadaceae</taxon>
        <taxon>Aeromonas</taxon>
    </lineage>
</organism>
<dbReference type="Proteomes" id="UP000594034">
    <property type="component" value="Chromosome"/>
</dbReference>
<keyword evidence="1" id="KW-0732">Signal</keyword>
<dbReference type="KEGG" id="asim:FE240_07215"/>
<feature type="signal peptide" evidence="1">
    <location>
        <begin position="1"/>
        <end position="23"/>
    </location>
</feature>
<evidence type="ECO:0000313" key="2">
    <source>
        <dbReference type="EMBL" id="QFI54503.1"/>
    </source>
</evidence>
<sequence>MVRRLRLCALLLCVLTLLAPAEARLLSQVIPNQQGWLLVLEQEGRAAPDALQVTPLLRHFVVGRVSRSDIITAQRHFTRWQIPLSLPPGRAEPWPLIPPLRVGNEQTPSLSLPPLQGVTSAPAPAPRISQQAVLEEGDRFWVGQPFVYRLTITLPETVERPGLDELHAAGFRVRRLGEDRWTPPSMPGQAGQIERRWLVQALQSGRFWLEAPRLSATLPAGEDQPAQQLSGRAAPLPVTIMATPPLPVAARLTLSQQIAPPAALHPGEPLIRTLRIDWQQGDMSALRLPAPQLPDLLVLPDGEQTHERYLASGQLVGQRTLRQAITAREPGEYHLPAIALRWFNTATGQIETARLPAVPFTVLAAPDQSASRHYGLLELVALLLLIKGLRPWLIPCWDATRLYGALSDSPEQSRAAWRTWLRRRALPPYPSLPEALAGAVDELERACFGPPAPWEPSRLRRALRRHWRWLLTPTKAADTAQEQG</sequence>
<gene>
    <name evidence="2" type="ORF">FE240_07215</name>
</gene>
<evidence type="ECO:0000256" key="1">
    <source>
        <dbReference type="SAM" id="SignalP"/>
    </source>
</evidence>
<keyword evidence="3" id="KW-1185">Reference proteome</keyword>
<dbReference type="RefSeq" id="WP_193003960.1">
    <property type="nucleotide sequence ID" value="NZ_CP040449.1"/>
</dbReference>
<name>A0A5J6WXM2_9GAMM</name>
<accession>A0A5J6WXM2</accession>
<feature type="chain" id="PRO_5023831097" evidence="1">
    <location>
        <begin position="24"/>
        <end position="484"/>
    </location>
</feature>